<dbReference type="Gene3D" id="3.40.50.2020">
    <property type="match status" value="1"/>
</dbReference>
<dbReference type="Proteomes" id="UP000176512">
    <property type="component" value="Unassembled WGS sequence"/>
</dbReference>
<evidence type="ECO:0008006" key="4">
    <source>
        <dbReference type="Google" id="ProtNLM"/>
    </source>
</evidence>
<dbReference type="InterPro" id="IPR000836">
    <property type="entry name" value="PRTase_dom"/>
</dbReference>
<accession>A0A1G1YRR7</accession>
<comment type="similarity">
    <text evidence="1">Belongs to the ComF/GntX family.</text>
</comment>
<comment type="caution">
    <text evidence="2">The sequence shown here is derived from an EMBL/GenBank/DDBJ whole genome shotgun (WGS) entry which is preliminary data.</text>
</comment>
<dbReference type="PANTHER" id="PTHR47505">
    <property type="entry name" value="DNA UTILIZATION PROTEIN YHGH"/>
    <property type="match status" value="1"/>
</dbReference>
<reference evidence="2 3" key="1">
    <citation type="journal article" date="2016" name="Nat. Commun.">
        <title>Thousands of microbial genomes shed light on interconnected biogeochemical processes in an aquifer system.</title>
        <authorList>
            <person name="Anantharaman K."/>
            <person name="Brown C.T."/>
            <person name="Hug L.A."/>
            <person name="Sharon I."/>
            <person name="Castelle C.J."/>
            <person name="Probst A.J."/>
            <person name="Thomas B.C."/>
            <person name="Singh A."/>
            <person name="Wilkins M.J."/>
            <person name="Karaoz U."/>
            <person name="Brodie E.L."/>
            <person name="Williams K.H."/>
            <person name="Hubbard S.S."/>
            <person name="Banfield J.F."/>
        </authorList>
    </citation>
    <scope>NUCLEOTIDE SEQUENCE [LARGE SCALE GENOMIC DNA]</scope>
</reference>
<dbReference type="EMBL" id="MHIP01000015">
    <property type="protein sequence ID" value="OGY55052.1"/>
    <property type="molecule type" value="Genomic_DNA"/>
</dbReference>
<evidence type="ECO:0000313" key="3">
    <source>
        <dbReference type="Proteomes" id="UP000176512"/>
    </source>
</evidence>
<gene>
    <name evidence="2" type="ORF">A3A24_00685</name>
</gene>
<evidence type="ECO:0000313" key="2">
    <source>
        <dbReference type="EMBL" id="OGY55052.1"/>
    </source>
</evidence>
<evidence type="ECO:0000256" key="1">
    <source>
        <dbReference type="ARBA" id="ARBA00008007"/>
    </source>
</evidence>
<name>A0A1G1YRR7_9BACT</name>
<proteinExistence type="inferred from homology"/>
<dbReference type="SUPFAM" id="SSF53271">
    <property type="entry name" value="PRTase-like"/>
    <property type="match status" value="1"/>
</dbReference>
<organism evidence="2 3">
    <name type="scientific">Candidatus Buchananbacteria bacterium RIFCSPLOWO2_01_FULL_46_12</name>
    <dbReference type="NCBI Taxonomy" id="1797546"/>
    <lineage>
        <taxon>Bacteria</taxon>
        <taxon>Candidatus Buchananiibacteriota</taxon>
    </lineage>
</organism>
<dbReference type="PANTHER" id="PTHR47505:SF1">
    <property type="entry name" value="DNA UTILIZATION PROTEIN YHGH"/>
    <property type="match status" value="1"/>
</dbReference>
<dbReference type="AlphaFoldDB" id="A0A1G1YRR7"/>
<protein>
    <recommendedName>
        <fullName evidence="4">Phosphoribosyltransferase domain-containing protein</fullName>
    </recommendedName>
</protein>
<dbReference type="CDD" id="cd06223">
    <property type="entry name" value="PRTases_typeI"/>
    <property type="match status" value="1"/>
</dbReference>
<dbReference type="InterPro" id="IPR051910">
    <property type="entry name" value="ComF/GntX_DNA_util-trans"/>
</dbReference>
<dbReference type="InterPro" id="IPR029057">
    <property type="entry name" value="PRTase-like"/>
</dbReference>
<sequence length="251" mass="28264">MMKVFEKIRDGILDVVFPARCVGCGEEGYYICRRCEGFMGESALICPLCQQSSLTGERHENCGSLYGLEGLASMWEYEGVVKGLLHTIKYNGVVHAAAEMVWRAYIDMADDIMRFSAFLSYLFSKNTCITYVPMFKKKERKRGFNQAAVFAREIGKIAGKDVVSLLEKIGDTKPQVDLTKEERLQNVRGTFRFNAQYSKPNSEKIPNILIPKNLVLVDDVWTTGATIKECCKVLKKAGVQNVWGFTVARTP</sequence>